<reference evidence="1" key="1">
    <citation type="submission" date="2020-02" db="EMBL/GenBank/DDBJ databases">
        <authorList>
            <person name="Meier V. D."/>
        </authorList>
    </citation>
    <scope>NUCLEOTIDE SEQUENCE</scope>
    <source>
        <strain evidence="1">AVDCRST_MAG96</strain>
    </source>
</reference>
<sequence>MHRFYWSLPIGISKTLRISLGNAVLMDHLFIHRALPLVFTVFDLAAQDVLQTAGAANISIANYYKMCFWYHMFCNNRLKNPIIM</sequence>
<dbReference type="AlphaFoldDB" id="A0A6J4TLF2"/>
<name>A0A6J4TLF2_9BACT</name>
<organism evidence="1">
    <name type="scientific">uncultured Segetibacter sp</name>
    <dbReference type="NCBI Taxonomy" id="481133"/>
    <lineage>
        <taxon>Bacteria</taxon>
        <taxon>Pseudomonadati</taxon>
        <taxon>Bacteroidota</taxon>
        <taxon>Chitinophagia</taxon>
        <taxon>Chitinophagales</taxon>
        <taxon>Chitinophagaceae</taxon>
        <taxon>Segetibacter</taxon>
        <taxon>environmental samples</taxon>
    </lineage>
</organism>
<gene>
    <name evidence="1" type="ORF">AVDCRST_MAG96-3234</name>
</gene>
<dbReference type="EMBL" id="CADCVN010001267">
    <property type="protein sequence ID" value="CAA9526256.1"/>
    <property type="molecule type" value="Genomic_DNA"/>
</dbReference>
<protein>
    <submittedName>
        <fullName evidence="1">Uncharacterized protein</fullName>
    </submittedName>
</protein>
<accession>A0A6J4TLF2</accession>
<evidence type="ECO:0000313" key="1">
    <source>
        <dbReference type="EMBL" id="CAA9526256.1"/>
    </source>
</evidence>
<proteinExistence type="predicted"/>